<dbReference type="EMBL" id="JADGIZ020000138">
    <property type="protein sequence ID" value="KAL2911203.1"/>
    <property type="molecule type" value="Genomic_DNA"/>
</dbReference>
<organism evidence="3 4">
    <name type="scientific">Polyrhizophydium stewartii</name>
    <dbReference type="NCBI Taxonomy" id="2732419"/>
    <lineage>
        <taxon>Eukaryota</taxon>
        <taxon>Fungi</taxon>
        <taxon>Fungi incertae sedis</taxon>
        <taxon>Chytridiomycota</taxon>
        <taxon>Chytridiomycota incertae sedis</taxon>
        <taxon>Chytridiomycetes</taxon>
        <taxon>Rhizophydiales</taxon>
        <taxon>Rhizophydiales incertae sedis</taxon>
        <taxon>Polyrhizophydium</taxon>
    </lineage>
</organism>
<evidence type="ECO:0000256" key="2">
    <source>
        <dbReference type="SAM" id="MobiDB-lite"/>
    </source>
</evidence>
<protein>
    <submittedName>
        <fullName evidence="3">Uncharacterized protein</fullName>
    </submittedName>
</protein>
<dbReference type="InterPro" id="IPR038792">
    <property type="entry name" value="CFAP97D1/2"/>
</dbReference>
<feature type="region of interest" description="Disordered" evidence="2">
    <location>
        <begin position="153"/>
        <end position="269"/>
    </location>
</feature>
<gene>
    <name evidence="3" type="ORF">HK105_209332</name>
</gene>
<feature type="compositionally biased region" description="Acidic residues" evidence="2">
    <location>
        <begin position="203"/>
        <end position="218"/>
    </location>
</feature>
<comment type="caution">
    <text evidence="3">The sequence shown here is derived from an EMBL/GenBank/DDBJ whole genome shotgun (WGS) entry which is preliminary data.</text>
</comment>
<dbReference type="PANTHER" id="PTHR33768:SF3">
    <property type="entry name" value="MIP11318P"/>
    <property type="match status" value="1"/>
</dbReference>
<dbReference type="Proteomes" id="UP001527925">
    <property type="component" value="Unassembled WGS sequence"/>
</dbReference>
<dbReference type="Pfam" id="PF13879">
    <property type="entry name" value="Hmw_CFAP97"/>
    <property type="match status" value="1"/>
</dbReference>
<feature type="compositionally biased region" description="Basic and acidic residues" evidence="2">
    <location>
        <begin position="184"/>
        <end position="201"/>
    </location>
</feature>
<comment type="similarity">
    <text evidence="1">Belongs to the CFAP97 family.</text>
</comment>
<sequence length="269" mass="29954">MPSHLSKKWEERGRLLHLKKLKDVRPTIENAPPKVHPHLEMRLTKLKLEEDRLVDIKRKNQILLEHIAFQMVKISEVGRKGQLQTPAIRSFDSNEKRRRDNAMIATQNEIFERIENKSPFYNRFENISQYPKHYCQLIQELDTNEDLARISSAATRSGATRAQTAMPALRGKPRPVTAGPVRPHTNDHDANASDSHARADANADVDADVGADGDAECDDGSKRAAAKRAATAPATMAAGGLTGQRASSPEPLDDSSQTETHARHAEDHE</sequence>
<keyword evidence="4" id="KW-1185">Reference proteome</keyword>
<reference evidence="3 4" key="1">
    <citation type="submission" date="2023-09" db="EMBL/GenBank/DDBJ databases">
        <title>Pangenome analysis of Batrachochytrium dendrobatidis and related Chytrids.</title>
        <authorList>
            <person name="Yacoub M.N."/>
            <person name="Stajich J.E."/>
            <person name="James T.Y."/>
        </authorList>
    </citation>
    <scope>NUCLEOTIDE SEQUENCE [LARGE SCALE GENOMIC DNA]</scope>
    <source>
        <strain evidence="3 4">JEL0888</strain>
    </source>
</reference>
<dbReference type="InterPro" id="IPR029488">
    <property type="entry name" value="Hmw/CFAP97"/>
</dbReference>
<feature type="compositionally biased region" description="Low complexity" evidence="2">
    <location>
        <begin position="153"/>
        <end position="165"/>
    </location>
</feature>
<evidence type="ECO:0000313" key="4">
    <source>
        <dbReference type="Proteomes" id="UP001527925"/>
    </source>
</evidence>
<dbReference type="PANTHER" id="PTHR33768">
    <property type="entry name" value="MIP11318P"/>
    <property type="match status" value="1"/>
</dbReference>
<accession>A0ABR4MVB1</accession>
<feature type="compositionally biased region" description="Low complexity" evidence="2">
    <location>
        <begin position="227"/>
        <end position="238"/>
    </location>
</feature>
<evidence type="ECO:0000313" key="3">
    <source>
        <dbReference type="EMBL" id="KAL2911203.1"/>
    </source>
</evidence>
<proteinExistence type="inferred from homology"/>
<name>A0ABR4MVB1_9FUNG</name>
<feature type="compositionally biased region" description="Basic and acidic residues" evidence="2">
    <location>
        <begin position="260"/>
        <end position="269"/>
    </location>
</feature>
<evidence type="ECO:0000256" key="1">
    <source>
        <dbReference type="ARBA" id="ARBA00008315"/>
    </source>
</evidence>